<comment type="similarity">
    <text evidence="2">Belongs to the chromate ion transporter (CHR) (TC 2.A.51) family.</text>
</comment>
<comment type="subcellular location">
    <subcellularLocation>
        <location evidence="1">Cell membrane</location>
        <topology evidence="1">Multi-pass membrane protein</topology>
    </subcellularLocation>
</comment>
<evidence type="ECO:0000256" key="5">
    <source>
        <dbReference type="ARBA" id="ARBA00022989"/>
    </source>
</evidence>
<protein>
    <submittedName>
        <fullName evidence="9">Chromate transporter</fullName>
    </submittedName>
</protein>
<accession>A0A7Y9IWW2</accession>
<dbReference type="PANTHER" id="PTHR43663">
    <property type="entry name" value="CHROMATE TRANSPORT PROTEIN-RELATED"/>
    <property type="match status" value="1"/>
</dbReference>
<keyword evidence="3" id="KW-1003">Cell membrane</keyword>
<keyword evidence="6 8" id="KW-0472">Membrane</keyword>
<dbReference type="GO" id="GO:0005886">
    <property type="term" value="C:plasma membrane"/>
    <property type="evidence" value="ECO:0007669"/>
    <property type="project" value="UniProtKB-SubCell"/>
</dbReference>
<feature type="transmembrane region" description="Helical" evidence="8">
    <location>
        <begin position="187"/>
        <end position="206"/>
    </location>
</feature>
<feature type="region of interest" description="Disordered" evidence="7">
    <location>
        <begin position="1"/>
        <end position="32"/>
    </location>
</feature>
<evidence type="ECO:0000256" key="3">
    <source>
        <dbReference type="ARBA" id="ARBA00022475"/>
    </source>
</evidence>
<gene>
    <name evidence="9" type="ORF">FHW18_003234</name>
</gene>
<feature type="transmembrane region" description="Helical" evidence="8">
    <location>
        <begin position="105"/>
        <end position="128"/>
    </location>
</feature>
<dbReference type="PANTHER" id="PTHR43663:SF1">
    <property type="entry name" value="CHROMATE TRANSPORTER"/>
    <property type="match status" value="1"/>
</dbReference>
<feature type="transmembrane region" description="Helical" evidence="8">
    <location>
        <begin position="79"/>
        <end position="98"/>
    </location>
</feature>
<evidence type="ECO:0000256" key="8">
    <source>
        <dbReference type="SAM" id="Phobius"/>
    </source>
</evidence>
<feature type="transmembrane region" description="Helical" evidence="8">
    <location>
        <begin position="134"/>
        <end position="151"/>
    </location>
</feature>
<comment type="caution">
    <text evidence="9">The sequence shown here is derived from an EMBL/GenBank/DDBJ whole genome shotgun (WGS) entry which is preliminary data.</text>
</comment>
<dbReference type="InterPro" id="IPR052518">
    <property type="entry name" value="CHR_Transporter"/>
</dbReference>
<evidence type="ECO:0000256" key="4">
    <source>
        <dbReference type="ARBA" id="ARBA00022692"/>
    </source>
</evidence>
<proteinExistence type="inferred from homology"/>
<dbReference type="GO" id="GO:0015109">
    <property type="term" value="F:chromate transmembrane transporter activity"/>
    <property type="evidence" value="ECO:0007669"/>
    <property type="project" value="InterPro"/>
</dbReference>
<dbReference type="AlphaFoldDB" id="A0A7Y9IWW2"/>
<sequence length="212" mass="22023">MSIRSAPPLPDASRATLSSSTPTPPHTPPAVPPTARELFKVFALIGLTSFGGGLSGWMMREIVQRRGWLTEADFLSGLALAQAFPGVNVVNLAIWLGFRLKGGQGALAASLGLVLPPMAVVLVLAGVFAQVTHIHAVHVALAGIAAAAVGLSLQTGLRAARRAARGMLPLLFMVATFVAIFALRLPLLWVVGALAPLSIGTAYLQLRGKAAR</sequence>
<feature type="compositionally biased region" description="Pro residues" evidence="7">
    <location>
        <begin position="22"/>
        <end position="32"/>
    </location>
</feature>
<evidence type="ECO:0000256" key="2">
    <source>
        <dbReference type="ARBA" id="ARBA00005262"/>
    </source>
</evidence>
<dbReference type="InterPro" id="IPR003370">
    <property type="entry name" value="Chromate_transpt"/>
</dbReference>
<evidence type="ECO:0000313" key="9">
    <source>
        <dbReference type="EMBL" id="NYE83963.1"/>
    </source>
</evidence>
<name>A0A7Y9IWW2_9BURK</name>
<evidence type="ECO:0000256" key="6">
    <source>
        <dbReference type="ARBA" id="ARBA00023136"/>
    </source>
</evidence>
<keyword evidence="4 8" id="KW-0812">Transmembrane</keyword>
<feature type="transmembrane region" description="Helical" evidence="8">
    <location>
        <begin position="163"/>
        <end position="181"/>
    </location>
</feature>
<dbReference type="EMBL" id="JACBYR010000001">
    <property type="protein sequence ID" value="NYE83963.1"/>
    <property type="molecule type" value="Genomic_DNA"/>
</dbReference>
<keyword evidence="10" id="KW-1185">Reference proteome</keyword>
<dbReference type="RefSeq" id="WP_179587708.1">
    <property type="nucleotide sequence ID" value="NZ_JACBYR010000001.1"/>
</dbReference>
<organism evidence="9 10">
    <name type="scientific">Pigmentiphaga litoralis</name>
    <dbReference type="NCBI Taxonomy" id="516702"/>
    <lineage>
        <taxon>Bacteria</taxon>
        <taxon>Pseudomonadati</taxon>
        <taxon>Pseudomonadota</taxon>
        <taxon>Betaproteobacteria</taxon>
        <taxon>Burkholderiales</taxon>
        <taxon>Alcaligenaceae</taxon>
        <taxon>Pigmentiphaga</taxon>
    </lineage>
</organism>
<evidence type="ECO:0000313" key="10">
    <source>
        <dbReference type="Proteomes" id="UP000542125"/>
    </source>
</evidence>
<reference evidence="9 10" key="1">
    <citation type="submission" date="2020-07" db="EMBL/GenBank/DDBJ databases">
        <title>Genomic Encyclopedia of Type Strains, Phase IV (KMG-V): Genome sequencing to study the core and pangenomes of soil and plant-associated prokaryotes.</title>
        <authorList>
            <person name="Whitman W."/>
        </authorList>
    </citation>
    <scope>NUCLEOTIDE SEQUENCE [LARGE SCALE GENOMIC DNA]</scope>
    <source>
        <strain evidence="9 10">SAS40</strain>
    </source>
</reference>
<evidence type="ECO:0000256" key="7">
    <source>
        <dbReference type="SAM" id="MobiDB-lite"/>
    </source>
</evidence>
<evidence type="ECO:0000256" key="1">
    <source>
        <dbReference type="ARBA" id="ARBA00004651"/>
    </source>
</evidence>
<keyword evidence="5 8" id="KW-1133">Transmembrane helix</keyword>
<feature type="compositionally biased region" description="Low complexity" evidence="7">
    <location>
        <begin position="12"/>
        <end position="21"/>
    </location>
</feature>
<feature type="transmembrane region" description="Helical" evidence="8">
    <location>
        <begin position="41"/>
        <end position="59"/>
    </location>
</feature>
<dbReference type="Pfam" id="PF02417">
    <property type="entry name" value="Chromate_transp"/>
    <property type="match status" value="1"/>
</dbReference>
<dbReference type="Proteomes" id="UP000542125">
    <property type="component" value="Unassembled WGS sequence"/>
</dbReference>